<dbReference type="SUPFAM" id="SSF49899">
    <property type="entry name" value="Concanavalin A-like lectins/glucanases"/>
    <property type="match status" value="1"/>
</dbReference>
<dbReference type="Pfam" id="PF00629">
    <property type="entry name" value="MAM"/>
    <property type="match status" value="1"/>
</dbReference>
<dbReference type="PANTHER" id="PTHR23282">
    <property type="entry name" value="APICAL ENDOSOMAL GLYCOPROTEIN PRECURSOR"/>
    <property type="match status" value="1"/>
</dbReference>
<dbReference type="PROSITE" id="PS50060">
    <property type="entry name" value="MAM_2"/>
    <property type="match status" value="1"/>
</dbReference>
<protein>
    <recommendedName>
        <fullName evidence="1">MAM domain-containing protein</fullName>
    </recommendedName>
</protein>
<name>A0A2D4NLY0_MICSU</name>
<dbReference type="InterPro" id="IPR013320">
    <property type="entry name" value="ConA-like_dom_sf"/>
</dbReference>
<feature type="domain" description="MAM" evidence="1">
    <location>
        <begin position="1"/>
        <end position="113"/>
    </location>
</feature>
<reference evidence="2" key="2">
    <citation type="submission" date="2017-11" db="EMBL/GenBank/DDBJ databases">
        <title>Coralsnake Venomics: Analyses of Venom Gland Transcriptomes and Proteomes of Six Brazilian Taxa.</title>
        <authorList>
            <person name="Aird S.D."/>
            <person name="Jorge da Silva N."/>
            <person name="Qiu L."/>
            <person name="Villar-Briones A."/>
            <person name="Aparecida-Saddi V."/>
            <person name="Campos-Telles M.P."/>
            <person name="Grau M."/>
            <person name="Mikheyev A.S."/>
        </authorList>
    </citation>
    <scope>NUCLEOTIDE SEQUENCE</scope>
    <source>
        <tissue evidence="2">Venom_gland</tissue>
    </source>
</reference>
<dbReference type="AlphaFoldDB" id="A0A2D4NLY0"/>
<dbReference type="Gene3D" id="2.60.120.200">
    <property type="match status" value="1"/>
</dbReference>
<organism evidence="2">
    <name type="scientific">Micrurus surinamensis</name>
    <name type="common">Surinam coral snake</name>
    <dbReference type="NCBI Taxonomy" id="129470"/>
    <lineage>
        <taxon>Eukaryota</taxon>
        <taxon>Metazoa</taxon>
        <taxon>Chordata</taxon>
        <taxon>Craniata</taxon>
        <taxon>Vertebrata</taxon>
        <taxon>Euteleostomi</taxon>
        <taxon>Lepidosauria</taxon>
        <taxon>Squamata</taxon>
        <taxon>Bifurcata</taxon>
        <taxon>Unidentata</taxon>
        <taxon>Episquamata</taxon>
        <taxon>Toxicofera</taxon>
        <taxon>Serpentes</taxon>
        <taxon>Colubroidea</taxon>
        <taxon>Elapidae</taxon>
        <taxon>Elapinae</taxon>
        <taxon>Micrurus</taxon>
    </lineage>
</organism>
<dbReference type="InterPro" id="IPR051560">
    <property type="entry name" value="MAM_domain-containing"/>
</dbReference>
<dbReference type="CDD" id="cd06263">
    <property type="entry name" value="MAM"/>
    <property type="match status" value="1"/>
</dbReference>
<sequence>MYIEASNMIYGQKAQLISKLLRKTFGHQCLIFFYHMYGRGTGLLNVYLKMHGSKKEILIWRRRGEQSISWLRGLIEYTCDKSHQIIFEAIRGISIRSDIAIDDISFQRGPCKEMEETILQSSGYSADFNEIEY</sequence>
<reference evidence="2" key="1">
    <citation type="submission" date="2017-07" db="EMBL/GenBank/DDBJ databases">
        <authorList>
            <person name="Mikheyev A."/>
            <person name="Grau M."/>
        </authorList>
    </citation>
    <scope>NUCLEOTIDE SEQUENCE</scope>
    <source>
        <tissue evidence="2">Venom_gland</tissue>
    </source>
</reference>
<dbReference type="EMBL" id="IACN01008633">
    <property type="protein sequence ID" value="LAB46734.1"/>
    <property type="molecule type" value="Transcribed_RNA"/>
</dbReference>
<evidence type="ECO:0000313" key="2">
    <source>
        <dbReference type="EMBL" id="LAB46734.1"/>
    </source>
</evidence>
<accession>A0A2D4NLY0</accession>
<dbReference type="EMBL" id="IACN01008634">
    <property type="protein sequence ID" value="LAB46735.1"/>
    <property type="molecule type" value="Transcribed_RNA"/>
</dbReference>
<dbReference type="PANTHER" id="PTHR23282:SF101">
    <property type="entry name" value="MAM DOMAIN-CONTAINING PROTEIN"/>
    <property type="match status" value="1"/>
</dbReference>
<dbReference type="GO" id="GO:0016020">
    <property type="term" value="C:membrane"/>
    <property type="evidence" value="ECO:0007669"/>
    <property type="project" value="InterPro"/>
</dbReference>
<evidence type="ECO:0000259" key="1">
    <source>
        <dbReference type="PROSITE" id="PS50060"/>
    </source>
</evidence>
<dbReference type="InterPro" id="IPR000998">
    <property type="entry name" value="MAM_dom"/>
</dbReference>
<dbReference type="SMART" id="SM00137">
    <property type="entry name" value="MAM"/>
    <property type="match status" value="1"/>
</dbReference>
<proteinExistence type="predicted"/>